<keyword evidence="8" id="KW-0368">Histidine biosynthesis</keyword>
<feature type="domain" description="Class II Histidinyl-tRNA synthetase (HisRS)-like catalytic core" evidence="10">
    <location>
        <begin position="12"/>
        <end position="322"/>
    </location>
</feature>
<name>A0A1D2QMP9_9GAMM</name>
<comment type="pathway">
    <text evidence="2 8">Amino-acid biosynthesis; L-histidine biosynthesis; L-histidine from 5-phospho-alpha-D-ribose 1-diphosphate: step 1/9.</text>
</comment>
<dbReference type="InterPro" id="IPR004517">
    <property type="entry name" value="HisZ"/>
</dbReference>
<evidence type="ECO:0000256" key="8">
    <source>
        <dbReference type="HAMAP-Rule" id="MF_00125"/>
    </source>
</evidence>
<dbReference type="InterPro" id="IPR041715">
    <property type="entry name" value="HisRS-like_core"/>
</dbReference>
<evidence type="ECO:0000256" key="4">
    <source>
        <dbReference type="ARBA" id="ARBA00011496"/>
    </source>
</evidence>
<dbReference type="GO" id="GO:0016757">
    <property type="term" value="F:glycosyltransferase activity"/>
    <property type="evidence" value="ECO:0007669"/>
    <property type="project" value="UniProtKB-KW"/>
</dbReference>
<comment type="function">
    <text evidence="7 8">Required for the first step of histidine biosynthesis. May allow the feedback regulation of ATP phosphoribosyltransferase activity by histidine.</text>
</comment>
<dbReference type="Gene3D" id="3.30.930.10">
    <property type="entry name" value="Bira Bifunctional Protein, Domain 2"/>
    <property type="match status" value="1"/>
</dbReference>
<comment type="caution">
    <text evidence="11">The sequence shown here is derived from an EMBL/GenBank/DDBJ whole genome shotgun (WGS) entry which is preliminary data.</text>
</comment>
<dbReference type="NCBIfam" id="NF009086">
    <property type="entry name" value="PRK12421.1"/>
    <property type="match status" value="1"/>
</dbReference>
<keyword evidence="11" id="KW-0328">Glycosyltransferase</keyword>
<dbReference type="UniPathway" id="UPA00031">
    <property type="reaction ID" value="UER00006"/>
</dbReference>
<evidence type="ECO:0000256" key="7">
    <source>
        <dbReference type="ARBA" id="ARBA00025246"/>
    </source>
</evidence>
<evidence type="ECO:0000256" key="6">
    <source>
        <dbReference type="ARBA" id="ARBA00022490"/>
    </source>
</evidence>
<dbReference type="GO" id="GO:0006427">
    <property type="term" value="P:histidyl-tRNA aminoacylation"/>
    <property type="evidence" value="ECO:0007669"/>
    <property type="project" value="TreeGrafter"/>
</dbReference>
<dbReference type="NCBIfam" id="NF008935">
    <property type="entry name" value="PRK12292.1-1"/>
    <property type="match status" value="1"/>
</dbReference>
<dbReference type="Proteomes" id="UP000242502">
    <property type="component" value="Unassembled WGS sequence"/>
</dbReference>
<dbReference type="AlphaFoldDB" id="A0A1D2QMP9"/>
<keyword evidence="6 8" id="KW-0963">Cytoplasm</keyword>
<evidence type="ECO:0000256" key="9">
    <source>
        <dbReference type="PIRSR" id="PIRSR001549-1"/>
    </source>
</evidence>
<comment type="miscellaneous">
    <text evidence="8">This function is generally fulfilled by the C-terminal part of HisG, which is missing in some bacteria such as this one.</text>
</comment>
<feature type="binding site" evidence="9">
    <location>
        <begin position="83"/>
        <end position="85"/>
    </location>
    <ligand>
        <name>L-histidine</name>
        <dbReference type="ChEBI" id="CHEBI:57595"/>
    </ligand>
</feature>
<protein>
    <recommendedName>
        <fullName evidence="5 8">ATP phosphoribosyltransferase regulatory subunit</fullName>
    </recommendedName>
</protein>
<evidence type="ECO:0000313" key="11">
    <source>
        <dbReference type="EMBL" id="ODS22833.1"/>
    </source>
</evidence>
<keyword evidence="11" id="KW-0808">Transferase</keyword>
<dbReference type="CDD" id="cd00773">
    <property type="entry name" value="HisRS-like_core"/>
    <property type="match status" value="1"/>
</dbReference>
<reference evidence="11 12" key="1">
    <citation type="journal article" date="2016" name="Appl. Environ. Microbiol.">
        <title>Lack of Overt Genome Reduction in the Bryostatin-Producing Bryozoan Symbiont "Candidatus Endobugula sertula".</title>
        <authorList>
            <person name="Miller I.J."/>
            <person name="Vanee N."/>
            <person name="Fong S.S."/>
            <person name="Lim-Fong G.E."/>
            <person name="Kwan J.C."/>
        </authorList>
    </citation>
    <scope>NUCLEOTIDE SEQUENCE [LARGE SCALE GENOMIC DNA]</scope>
    <source>
        <strain evidence="11">AB1-4</strain>
    </source>
</reference>
<dbReference type="GO" id="GO:0000105">
    <property type="term" value="P:L-histidine biosynthetic process"/>
    <property type="evidence" value="ECO:0007669"/>
    <property type="project" value="UniProtKB-UniRule"/>
</dbReference>
<dbReference type="HAMAP" id="MF_00125">
    <property type="entry name" value="HisZ"/>
    <property type="match status" value="1"/>
</dbReference>
<dbReference type="PIRSF" id="PIRSF001549">
    <property type="entry name" value="His-tRNA_synth"/>
    <property type="match status" value="1"/>
</dbReference>
<proteinExistence type="inferred from homology"/>
<dbReference type="PANTHER" id="PTHR43707:SF1">
    <property type="entry name" value="HISTIDINE--TRNA LIGASE, MITOCHONDRIAL-RELATED"/>
    <property type="match status" value="1"/>
</dbReference>
<evidence type="ECO:0000259" key="10">
    <source>
        <dbReference type="Pfam" id="PF13393"/>
    </source>
</evidence>
<comment type="similarity">
    <text evidence="3 8">Belongs to the class-II aminoacyl-tRNA synthetase family. HisZ subfamily.</text>
</comment>
<evidence type="ECO:0000256" key="5">
    <source>
        <dbReference type="ARBA" id="ARBA00020397"/>
    </source>
</evidence>
<dbReference type="SUPFAM" id="SSF55681">
    <property type="entry name" value="Class II aaRS and biotin synthetases"/>
    <property type="match status" value="1"/>
</dbReference>
<feature type="binding site" evidence="9">
    <location>
        <position position="126"/>
    </location>
    <ligand>
        <name>L-histidine</name>
        <dbReference type="ChEBI" id="CHEBI:57595"/>
    </ligand>
</feature>
<feature type="binding site" evidence="9">
    <location>
        <position position="130"/>
    </location>
    <ligand>
        <name>L-histidine</name>
        <dbReference type="ChEBI" id="CHEBI:57595"/>
    </ligand>
</feature>
<dbReference type="GO" id="GO:0004821">
    <property type="term" value="F:histidine-tRNA ligase activity"/>
    <property type="evidence" value="ECO:0007669"/>
    <property type="project" value="TreeGrafter"/>
</dbReference>
<evidence type="ECO:0000313" key="12">
    <source>
        <dbReference type="Proteomes" id="UP000242502"/>
    </source>
</evidence>
<evidence type="ECO:0000256" key="1">
    <source>
        <dbReference type="ARBA" id="ARBA00004496"/>
    </source>
</evidence>
<comment type="subcellular location">
    <subcellularLocation>
        <location evidence="1 8">Cytoplasm</location>
    </subcellularLocation>
</comment>
<sequence length="393" mass="43226">MINVDRWLLPDGVEEILPTQAQGVEQLRRQLLDLYRSWGYELVIPPLLEFTESLFSGVGRDLEQLTLKVTDQLSGRTMGLRADMTPQAARMDAHSFVRQGCSRLCYADHVLHARPKSPLAIRTPLQAGVELFGEAGLNADIEVISLLLESLSKVGIEAVTLDLGHVGVYRVLTELSGLSVLQEQEFFSLLQTKDQAEIKQWLNDNVESAESRQWLFALSSLSGDESILQQAQGILADAPAEVHAAIDEMIEVAGVIAMRYPTINRYFDLSELRGYHYHTGIVFAAYAEGFGDAVANGGRYDYIGECFGRSRPATGFGLNLTSIISLLPLDDKQAAGIYAPASGDNAQWQAIQRLRANGERVVSGLSVVIPDFVELGCDRQLVLVEGEYLVQSV</sequence>
<dbReference type="NCBIfam" id="TIGR00443">
    <property type="entry name" value="hisZ_biosyn_reg"/>
    <property type="match status" value="1"/>
</dbReference>
<dbReference type="GO" id="GO:0005737">
    <property type="term" value="C:cytoplasm"/>
    <property type="evidence" value="ECO:0007669"/>
    <property type="project" value="UniProtKB-SubCell"/>
</dbReference>
<dbReference type="EMBL" id="MDLC01000050">
    <property type="protein sequence ID" value="ODS22833.1"/>
    <property type="molecule type" value="Genomic_DNA"/>
</dbReference>
<dbReference type="STRING" id="62101.AB835_12020"/>
<accession>A0A1D2QMP9</accession>
<dbReference type="Pfam" id="PF13393">
    <property type="entry name" value="tRNA-synt_His"/>
    <property type="match status" value="1"/>
</dbReference>
<evidence type="ECO:0000256" key="3">
    <source>
        <dbReference type="ARBA" id="ARBA00005539"/>
    </source>
</evidence>
<dbReference type="PANTHER" id="PTHR43707">
    <property type="entry name" value="HISTIDYL-TRNA SYNTHETASE"/>
    <property type="match status" value="1"/>
</dbReference>
<gene>
    <name evidence="8" type="primary">hisZ</name>
    <name evidence="11" type="ORF">AB835_12020</name>
</gene>
<keyword evidence="8" id="KW-0028">Amino-acid biosynthesis</keyword>
<dbReference type="InterPro" id="IPR004516">
    <property type="entry name" value="HisRS/HisZ"/>
</dbReference>
<comment type="subunit">
    <text evidence="4 8">Heteromultimer composed of HisG and HisZ subunits.</text>
</comment>
<dbReference type="InterPro" id="IPR045864">
    <property type="entry name" value="aa-tRNA-synth_II/BPL/LPL"/>
</dbReference>
<feature type="binding site" evidence="9">
    <location>
        <position position="273"/>
    </location>
    <ligand>
        <name>L-histidine</name>
        <dbReference type="ChEBI" id="CHEBI:57595"/>
    </ligand>
</feature>
<organism evidence="11 12">
    <name type="scientific">Candidatus Endobugula sertula</name>
    <name type="common">Bugula neritina bacterial symbiont</name>
    <dbReference type="NCBI Taxonomy" id="62101"/>
    <lineage>
        <taxon>Bacteria</taxon>
        <taxon>Pseudomonadati</taxon>
        <taxon>Pseudomonadota</taxon>
        <taxon>Gammaproteobacteria</taxon>
        <taxon>Cellvibrionales</taxon>
        <taxon>Cellvibrionaceae</taxon>
        <taxon>Candidatus Endobugula</taxon>
    </lineage>
</organism>
<evidence type="ECO:0000256" key="2">
    <source>
        <dbReference type="ARBA" id="ARBA00004667"/>
    </source>
</evidence>